<dbReference type="EMBL" id="JAUQSZ010000008">
    <property type="protein sequence ID" value="MDO7843150.1"/>
    <property type="molecule type" value="Genomic_DNA"/>
</dbReference>
<proteinExistence type="predicted"/>
<evidence type="ECO:0000313" key="2">
    <source>
        <dbReference type="EMBL" id="MDO7843150.1"/>
    </source>
</evidence>
<name>A0ABT8ZZZ2_9SPHN</name>
<sequence>MRGQEWTPHLVTQNFEGDWSVVALRHTAGATHPVMKIYSDPNATAFEDDPLLDRAPAFRALLAALQCPLQAVRLMRLTPGSIIKEHRDHDLSVEFGSARLHVPIVTNAGVDFRLSGTPVPLREGEIWYLRLADPHSVANRGDTDRVHLVIDCTVNDWLLDMLGG</sequence>
<dbReference type="Proteomes" id="UP001176468">
    <property type="component" value="Unassembled WGS sequence"/>
</dbReference>
<feature type="domain" description="Aspartyl/asparaginy/proline hydroxylase" evidence="1">
    <location>
        <begin position="51"/>
        <end position="152"/>
    </location>
</feature>
<evidence type="ECO:0000313" key="3">
    <source>
        <dbReference type="Proteomes" id="UP001176468"/>
    </source>
</evidence>
<comment type="caution">
    <text evidence="2">The sequence shown here is derived from an EMBL/GenBank/DDBJ whole genome shotgun (WGS) entry which is preliminary data.</text>
</comment>
<evidence type="ECO:0000259" key="1">
    <source>
        <dbReference type="Pfam" id="PF05118"/>
    </source>
</evidence>
<reference evidence="2" key="1">
    <citation type="submission" date="2023-07" db="EMBL/GenBank/DDBJ databases">
        <authorList>
            <person name="Kim M.K."/>
        </authorList>
    </citation>
    <scope>NUCLEOTIDE SEQUENCE</scope>
    <source>
        <strain evidence="2">CA1-15</strain>
    </source>
</reference>
<accession>A0ABT8ZZZ2</accession>
<protein>
    <submittedName>
        <fullName evidence="2">Aspartyl/asparaginyl beta-hydroxylase domain-containing protein</fullName>
    </submittedName>
</protein>
<dbReference type="SUPFAM" id="SSF51197">
    <property type="entry name" value="Clavaminate synthase-like"/>
    <property type="match status" value="1"/>
</dbReference>
<dbReference type="Gene3D" id="2.60.120.330">
    <property type="entry name" value="B-lactam Antibiotic, Isopenicillin N Synthase, Chain"/>
    <property type="match status" value="1"/>
</dbReference>
<gene>
    <name evidence="2" type="ORF">Q5H94_12520</name>
</gene>
<organism evidence="2 3">
    <name type="scientific">Sphingomonas immobilis</name>
    <dbReference type="NCBI Taxonomy" id="3063997"/>
    <lineage>
        <taxon>Bacteria</taxon>
        <taxon>Pseudomonadati</taxon>
        <taxon>Pseudomonadota</taxon>
        <taxon>Alphaproteobacteria</taxon>
        <taxon>Sphingomonadales</taxon>
        <taxon>Sphingomonadaceae</taxon>
        <taxon>Sphingomonas</taxon>
    </lineage>
</organism>
<dbReference type="InterPro" id="IPR007803">
    <property type="entry name" value="Asp/Arg/Pro-Hydrxlase"/>
</dbReference>
<keyword evidence="3" id="KW-1185">Reference proteome</keyword>
<dbReference type="Pfam" id="PF05118">
    <property type="entry name" value="Asp_Arg_Hydrox"/>
    <property type="match status" value="1"/>
</dbReference>
<dbReference type="InterPro" id="IPR027443">
    <property type="entry name" value="IPNS-like_sf"/>
</dbReference>